<dbReference type="Proteomes" id="UP000037069">
    <property type="component" value="Unassembled WGS sequence"/>
</dbReference>
<dbReference type="AlphaFoldDB" id="A0A0L0CLA8"/>
<sequence length="61" mass="6770">MVVNTNIIENKVLVDWGGIERLKTKCAKNKSKHVKPGKFNTFNANVSELLATIAELNNLTT</sequence>
<accession>A0A0L0CLA8</accession>
<evidence type="ECO:0000313" key="1">
    <source>
        <dbReference type="EMBL" id="KNC33017.1"/>
    </source>
</evidence>
<reference evidence="1 2" key="1">
    <citation type="journal article" date="2015" name="Nat. Commun.">
        <title>Lucilia cuprina genome unlocks parasitic fly biology to underpin future interventions.</title>
        <authorList>
            <person name="Anstead C.A."/>
            <person name="Korhonen P.K."/>
            <person name="Young N.D."/>
            <person name="Hall R.S."/>
            <person name="Jex A.R."/>
            <person name="Murali S.C."/>
            <person name="Hughes D.S."/>
            <person name="Lee S.F."/>
            <person name="Perry T."/>
            <person name="Stroehlein A.J."/>
            <person name="Ansell B.R."/>
            <person name="Breugelmans B."/>
            <person name="Hofmann A."/>
            <person name="Qu J."/>
            <person name="Dugan S."/>
            <person name="Lee S.L."/>
            <person name="Chao H."/>
            <person name="Dinh H."/>
            <person name="Han Y."/>
            <person name="Doddapaneni H.V."/>
            <person name="Worley K.C."/>
            <person name="Muzny D.M."/>
            <person name="Ioannidis P."/>
            <person name="Waterhouse R.M."/>
            <person name="Zdobnov E.M."/>
            <person name="James P.J."/>
            <person name="Bagnall N.H."/>
            <person name="Kotze A.C."/>
            <person name="Gibbs R.A."/>
            <person name="Richards S."/>
            <person name="Batterham P."/>
            <person name="Gasser R.B."/>
        </authorList>
    </citation>
    <scope>NUCLEOTIDE SEQUENCE [LARGE SCALE GENOMIC DNA]</scope>
    <source>
        <strain evidence="1 2">LS</strain>
        <tissue evidence="1">Full body</tissue>
    </source>
</reference>
<name>A0A0L0CLA8_LUCCU</name>
<protein>
    <submittedName>
        <fullName evidence="1">Uncharacterized protein</fullName>
    </submittedName>
</protein>
<keyword evidence="2" id="KW-1185">Reference proteome</keyword>
<organism evidence="1 2">
    <name type="scientific">Lucilia cuprina</name>
    <name type="common">Green bottle fly</name>
    <name type="synonym">Australian sheep blowfly</name>
    <dbReference type="NCBI Taxonomy" id="7375"/>
    <lineage>
        <taxon>Eukaryota</taxon>
        <taxon>Metazoa</taxon>
        <taxon>Ecdysozoa</taxon>
        <taxon>Arthropoda</taxon>
        <taxon>Hexapoda</taxon>
        <taxon>Insecta</taxon>
        <taxon>Pterygota</taxon>
        <taxon>Neoptera</taxon>
        <taxon>Endopterygota</taxon>
        <taxon>Diptera</taxon>
        <taxon>Brachycera</taxon>
        <taxon>Muscomorpha</taxon>
        <taxon>Oestroidea</taxon>
        <taxon>Calliphoridae</taxon>
        <taxon>Luciliinae</taxon>
        <taxon>Lucilia</taxon>
    </lineage>
</organism>
<comment type="caution">
    <text evidence="1">The sequence shown here is derived from an EMBL/GenBank/DDBJ whole genome shotgun (WGS) entry which is preliminary data.</text>
</comment>
<gene>
    <name evidence="1" type="ORF">FF38_03898</name>
</gene>
<evidence type="ECO:0000313" key="2">
    <source>
        <dbReference type="Proteomes" id="UP000037069"/>
    </source>
</evidence>
<dbReference type="EMBL" id="JRES01000243">
    <property type="protein sequence ID" value="KNC33017.1"/>
    <property type="molecule type" value="Genomic_DNA"/>
</dbReference>
<proteinExistence type="predicted"/>